<evidence type="ECO:0000259" key="2">
    <source>
        <dbReference type="Pfam" id="PF21029"/>
    </source>
</evidence>
<organism evidence="3 4">
    <name type="scientific">Galendromus occidentalis</name>
    <name type="common">western predatory mite</name>
    <dbReference type="NCBI Taxonomy" id="34638"/>
    <lineage>
        <taxon>Eukaryota</taxon>
        <taxon>Metazoa</taxon>
        <taxon>Ecdysozoa</taxon>
        <taxon>Arthropoda</taxon>
        <taxon>Chelicerata</taxon>
        <taxon>Arachnida</taxon>
        <taxon>Acari</taxon>
        <taxon>Parasitiformes</taxon>
        <taxon>Mesostigmata</taxon>
        <taxon>Gamasina</taxon>
        <taxon>Phytoseioidea</taxon>
        <taxon>Phytoseiidae</taxon>
        <taxon>Typhlodrominae</taxon>
        <taxon>Galendromus</taxon>
    </lineage>
</organism>
<dbReference type="Pfam" id="PF07035">
    <property type="entry name" value="RMC1_C"/>
    <property type="match status" value="1"/>
</dbReference>
<dbReference type="InterPro" id="IPR040371">
    <property type="entry name" value="RMC1"/>
</dbReference>
<reference evidence="4" key="1">
    <citation type="submission" date="2025-08" db="UniProtKB">
        <authorList>
            <consortium name="RefSeq"/>
        </authorList>
    </citation>
    <scope>IDENTIFICATION</scope>
</reference>
<dbReference type="Proteomes" id="UP000694867">
    <property type="component" value="Unplaced"/>
</dbReference>
<proteinExistence type="predicted"/>
<dbReference type="Pfam" id="PF21029">
    <property type="entry name" value="RMC1_N"/>
    <property type="match status" value="1"/>
</dbReference>
<evidence type="ECO:0000259" key="1">
    <source>
        <dbReference type="Pfam" id="PF07035"/>
    </source>
</evidence>
<dbReference type="GO" id="GO:0010506">
    <property type="term" value="P:regulation of autophagy"/>
    <property type="evidence" value="ECO:0007669"/>
    <property type="project" value="InterPro"/>
</dbReference>
<protein>
    <submittedName>
        <fullName evidence="4">Regulator of MON1-CCZ1 complex</fullName>
    </submittedName>
</protein>
<dbReference type="CTD" id="38734"/>
<dbReference type="GO" id="GO:0035658">
    <property type="term" value="C:Mon1-Ccz1 complex"/>
    <property type="evidence" value="ECO:0007669"/>
    <property type="project" value="InterPro"/>
</dbReference>
<name>A0AAJ6QYE8_9ACAR</name>
<feature type="domain" description="Regulator of MON1-CCZ1 complex N-terminal" evidence="2">
    <location>
        <begin position="37"/>
        <end position="158"/>
    </location>
</feature>
<feature type="domain" description="Mic1" evidence="1">
    <location>
        <begin position="425"/>
        <end position="591"/>
    </location>
</feature>
<sequence length="620" mass="69867">MEAISCGTEPVDSTSTSSLCLSEEAIRFDPASAVSRVFFDNANEQLFSIRSGGVTGVVVKGPNEDRSCSFTMDDKGEILSVKLCPDQSVMAIQRSRKSVEFMNSPQFPEWNRGEYSQACKAKSASIIGFAWTGFGTDIIFVTDQSVEFYEVQPARKCLRYIKLYSMQVNWFIYQPITNYLLVSSGILGNVLHPIYFSGQGMCTRHSKFEVDLPVVPKPPKLCLLDRDVSLCRIYGKSRVVVLRHKGNTSSSRSGAAEIVVYTIDGATPPRKTNILKLEVSGRFAINLIDNLIIVHHQSSKTSQIFDIGLEGHQETNIVYHSPIVAPEVIGCKGDFELYSANWVVFQPNIIIDAKIGLLWRLTLNPERLSHLIRPAERLIDFLLLRKNCQKIILQSMKRIVAEETPLKTIATIMGKIAHIERISEKLVSEVFEPLSDEVDKSYLFGVFVEHIRTKDTICDNLRDAMVANLVDQNKFYQLHQFLQYHILGDSKPIACQLLDLAPRYTPAQQLALDMLYRLGSTHEETIETLLNNGKVISALKVVQAQGNQDTVSARKFLEAAKQTNDPSIFYSVYRFFVQRNITLRNSALFPKGEMCQQYVAHYKTLFGDCLEMLAAERNEV</sequence>
<dbReference type="AlphaFoldDB" id="A0AAJ6QYE8"/>
<dbReference type="GO" id="GO:0031902">
    <property type="term" value="C:late endosome membrane"/>
    <property type="evidence" value="ECO:0007669"/>
    <property type="project" value="TreeGrafter"/>
</dbReference>
<dbReference type="InterPro" id="IPR049040">
    <property type="entry name" value="RMC1_N"/>
</dbReference>
<dbReference type="GeneID" id="100907191"/>
<dbReference type="GO" id="GO:0005765">
    <property type="term" value="C:lysosomal membrane"/>
    <property type="evidence" value="ECO:0007669"/>
    <property type="project" value="TreeGrafter"/>
</dbReference>
<dbReference type="PANTHER" id="PTHR12897:SF4">
    <property type="entry name" value="REGULATOR OF MON1-CCZ1 COMPLEX"/>
    <property type="match status" value="1"/>
</dbReference>
<evidence type="ECO:0000313" key="3">
    <source>
        <dbReference type="Proteomes" id="UP000694867"/>
    </source>
</evidence>
<dbReference type="InterPro" id="IPR009755">
    <property type="entry name" value="RMC1_C"/>
</dbReference>
<gene>
    <name evidence="4" type="primary">LOC100907191</name>
</gene>
<evidence type="ECO:0000313" key="4">
    <source>
        <dbReference type="RefSeq" id="XP_003748124.1"/>
    </source>
</evidence>
<dbReference type="RefSeq" id="XP_003748124.1">
    <property type="nucleotide sequence ID" value="XM_003748076.2"/>
</dbReference>
<keyword evidence="3" id="KW-1185">Reference proteome</keyword>
<dbReference type="PANTHER" id="PTHR12897">
    <property type="entry name" value="COLON CANCER-ASSOCIATED PROTEIN MIC1"/>
    <property type="match status" value="1"/>
</dbReference>
<dbReference type="KEGG" id="goe:100907191"/>
<accession>A0AAJ6QYE8</accession>